<dbReference type="Pfam" id="PF00990">
    <property type="entry name" value="GGDEF"/>
    <property type="match status" value="1"/>
</dbReference>
<gene>
    <name evidence="6" type="ORF">ACFFHW_16330</name>
</gene>
<dbReference type="SMART" id="SM00267">
    <property type="entry name" value="GGDEF"/>
    <property type="match status" value="1"/>
</dbReference>
<dbReference type="PROSITE" id="PS51257">
    <property type="entry name" value="PROKAR_LIPOPROTEIN"/>
    <property type="match status" value="1"/>
</dbReference>
<dbReference type="RefSeq" id="WP_083920807.1">
    <property type="nucleotide sequence ID" value="NZ_JBHLVX010000060.1"/>
</dbReference>
<feature type="transmembrane region" description="Helical" evidence="4">
    <location>
        <begin position="130"/>
        <end position="151"/>
    </location>
</feature>
<dbReference type="InterPro" id="IPR000160">
    <property type="entry name" value="GGDEF_dom"/>
</dbReference>
<feature type="transmembrane region" description="Helical" evidence="4">
    <location>
        <begin position="47"/>
        <end position="67"/>
    </location>
</feature>
<accession>A0ABV6G793</accession>
<dbReference type="Proteomes" id="UP001589814">
    <property type="component" value="Unassembled WGS sequence"/>
</dbReference>
<proteinExistence type="predicted"/>
<feature type="transmembrane region" description="Helical" evidence="4">
    <location>
        <begin position="23"/>
        <end position="41"/>
    </location>
</feature>
<evidence type="ECO:0000313" key="7">
    <source>
        <dbReference type="Proteomes" id="UP001589814"/>
    </source>
</evidence>
<dbReference type="Gene3D" id="3.30.70.270">
    <property type="match status" value="1"/>
</dbReference>
<dbReference type="NCBIfam" id="TIGR00254">
    <property type="entry name" value="GGDEF"/>
    <property type="match status" value="1"/>
</dbReference>
<evidence type="ECO:0000259" key="5">
    <source>
        <dbReference type="PROSITE" id="PS50887"/>
    </source>
</evidence>
<name>A0ABV6G793_9GAMM</name>
<dbReference type="PANTHER" id="PTHR45138">
    <property type="entry name" value="REGULATORY COMPONENTS OF SENSORY TRANSDUCTION SYSTEM"/>
    <property type="match status" value="1"/>
</dbReference>
<keyword evidence="4" id="KW-0472">Membrane</keyword>
<evidence type="ECO:0000256" key="3">
    <source>
        <dbReference type="SAM" id="MobiDB-lite"/>
    </source>
</evidence>
<dbReference type="EC" id="2.7.7.65" evidence="1"/>
<keyword evidence="7" id="KW-1185">Reference proteome</keyword>
<protein>
    <recommendedName>
        <fullName evidence="1">diguanylate cyclase</fullName>
        <ecNumber evidence="1">2.7.7.65</ecNumber>
    </recommendedName>
</protein>
<dbReference type="PANTHER" id="PTHR45138:SF9">
    <property type="entry name" value="DIGUANYLATE CYCLASE DGCM-RELATED"/>
    <property type="match status" value="1"/>
</dbReference>
<feature type="compositionally biased region" description="Polar residues" evidence="3">
    <location>
        <begin position="367"/>
        <end position="379"/>
    </location>
</feature>
<dbReference type="InterPro" id="IPR050469">
    <property type="entry name" value="Diguanylate_Cyclase"/>
</dbReference>
<dbReference type="InterPro" id="IPR029787">
    <property type="entry name" value="Nucleotide_cyclase"/>
</dbReference>
<dbReference type="SUPFAM" id="SSF55073">
    <property type="entry name" value="Nucleotide cyclase"/>
    <property type="match status" value="1"/>
</dbReference>
<keyword evidence="4" id="KW-0812">Transmembrane</keyword>
<keyword evidence="4" id="KW-1133">Transmembrane helix</keyword>
<evidence type="ECO:0000256" key="4">
    <source>
        <dbReference type="SAM" id="Phobius"/>
    </source>
</evidence>
<comment type="catalytic activity">
    <reaction evidence="2">
        <text>2 GTP = 3',3'-c-di-GMP + 2 diphosphate</text>
        <dbReference type="Rhea" id="RHEA:24898"/>
        <dbReference type="ChEBI" id="CHEBI:33019"/>
        <dbReference type="ChEBI" id="CHEBI:37565"/>
        <dbReference type="ChEBI" id="CHEBI:58805"/>
        <dbReference type="EC" id="2.7.7.65"/>
    </reaction>
</comment>
<dbReference type="InterPro" id="IPR043128">
    <property type="entry name" value="Rev_trsase/Diguanyl_cyclase"/>
</dbReference>
<feature type="transmembrane region" description="Helical" evidence="4">
    <location>
        <begin position="163"/>
        <end position="183"/>
    </location>
</feature>
<comment type="caution">
    <text evidence="6">The sequence shown here is derived from an EMBL/GenBank/DDBJ whole genome shotgun (WGS) entry which is preliminary data.</text>
</comment>
<dbReference type="CDD" id="cd01949">
    <property type="entry name" value="GGDEF"/>
    <property type="match status" value="1"/>
</dbReference>
<feature type="domain" description="GGDEF" evidence="5">
    <location>
        <begin position="236"/>
        <end position="364"/>
    </location>
</feature>
<dbReference type="PROSITE" id="PS50887">
    <property type="entry name" value="GGDEF"/>
    <property type="match status" value="1"/>
</dbReference>
<feature type="region of interest" description="Disordered" evidence="3">
    <location>
        <begin position="359"/>
        <end position="379"/>
    </location>
</feature>
<evidence type="ECO:0000256" key="1">
    <source>
        <dbReference type="ARBA" id="ARBA00012528"/>
    </source>
</evidence>
<feature type="transmembrane region" description="Helical" evidence="4">
    <location>
        <begin position="104"/>
        <end position="123"/>
    </location>
</feature>
<reference evidence="6 7" key="1">
    <citation type="submission" date="2024-09" db="EMBL/GenBank/DDBJ databases">
        <authorList>
            <person name="Sun Q."/>
            <person name="Mori K."/>
        </authorList>
    </citation>
    <scope>NUCLEOTIDE SEQUENCE [LARGE SCALE GENOMIC DNA]</scope>
    <source>
        <strain evidence="6 7">CCM 7415</strain>
    </source>
</reference>
<dbReference type="EMBL" id="JBHLVX010000060">
    <property type="protein sequence ID" value="MFC0269535.1"/>
    <property type="molecule type" value="Genomic_DNA"/>
</dbReference>
<organism evidence="6 7">
    <name type="scientific">Kushneria aurantia</name>
    <dbReference type="NCBI Taxonomy" id="504092"/>
    <lineage>
        <taxon>Bacteria</taxon>
        <taxon>Pseudomonadati</taxon>
        <taxon>Pseudomonadota</taxon>
        <taxon>Gammaproteobacteria</taxon>
        <taxon>Oceanospirillales</taxon>
        <taxon>Halomonadaceae</taxon>
        <taxon>Kushneria</taxon>
    </lineage>
</organism>
<evidence type="ECO:0000313" key="6">
    <source>
        <dbReference type="EMBL" id="MFC0269535.1"/>
    </source>
</evidence>
<evidence type="ECO:0000256" key="2">
    <source>
        <dbReference type="ARBA" id="ARBA00034247"/>
    </source>
</evidence>
<sequence>MGNKTQWLWRVLGGSSNSPAQRMHCLFIFAGACGLLLSVMVSCALQIIPIFHAIFLGAVAVLGFAAWWRARRGQNAQRLAWLMSALVVGVVLPVHWFFNYGIEGPGLLLYLLLAAYLLSTMRFTVTRRWLMAGGFVLIPALLVAAEGAGLVEIADYRAPQQKMADLFITYCICLVLLYVLMTGHRQRLLREKRRLRRFAARMREQARRDSLTGLLNHAAFHDHLDRCLERYRSGGKPVTLLLYDLDHFKSINDTHGHPYGDEVLRHFVALLQAVAHDQEIALGRYGGEEFCVLLCGEDMGADSFDRALRQRAERLPARHGVIAFSGGSVKVEISDHTAALFERADRALYRAKREGRNRLEKERRSATLCQPANDAASSA</sequence>
<feature type="transmembrane region" description="Helical" evidence="4">
    <location>
        <begin position="79"/>
        <end position="98"/>
    </location>
</feature>